<dbReference type="Proteomes" id="UP000054826">
    <property type="component" value="Unassembled WGS sequence"/>
</dbReference>
<dbReference type="EMBL" id="JYDV01000004">
    <property type="protein sequence ID" value="KRZ45010.1"/>
    <property type="molecule type" value="Genomic_DNA"/>
</dbReference>
<organism evidence="1 3">
    <name type="scientific">Trichinella pseudospiralis</name>
    <name type="common">Parasitic roundworm</name>
    <dbReference type="NCBI Taxonomy" id="6337"/>
    <lineage>
        <taxon>Eukaryota</taxon>
        <taxon>Metazoa</taxon>
        <taxon>Ecdysozoa</taxon>
        <taxon>Nematoda</taxon>
        <taxon>Enoplea</taxon>
        <taxon>Dorylaimia</taxon>
        <taxon>Trichinellida</taxon>
        <taxon>Trichinellidae</taxon>
        <taxon>Trichinella</taxon>
    </lineage>
</organism>
<name>A0A0V1DVR5_TRIPS</name>
<evidence type="ECO:0000313" key="1">
    <source>
        <dbReference type="EMBL" id="KRY65637.1"/>
    </source>
</evidence>
<dbReference type="EMBL" id="JYDR01000201">
    <property type="protein sequence ID" value="KRY65637.1"/>
    <property type="molecule type" value="Genomic_DNA"/>
</dbReference>
<dbReference type="AlphaFoldDB" id="A0A0V1DVR5"/>
<accession>A0A0V1DVR5</accession>
<reference evidence="3 4" key="1">
    <citation type="submission" date="2015-01" db="EMBL/GenBank/DDBJ databases">
        <title>Evolution of Trichinella species and genotypes.</title>
        <authorList>
            <person name="Korhonen P.K."/>
            <person name="Edoardo P."/>
            <person name="Giuseppe L.R."/>
            <person name="Gasser R.B."/>
        </authorList>
    </citation>
    <scope>NUCLEOTIDE SEQUENCE [LARGE SCALE GENOMIC DNA]</scope>
    <source>
        <strain evidence="1">ISS13</strain>
        <strain evidence="2">ISS176</strain>
    </source>
</reference>
<gene>
    <name evidence="1" type="ORF">T4A_10295</name>
    <name evidence="2" type="ORF">T4C_12666</name>
</gene>
<evidence type="ECO:0000313" key="4">
    <source>
        <dbReference type="Proteomes" id="UP000054826"/>
    </source>
</evidence>
<sequence>MVRFLTLDFKLLPECSAVRVSSDFFYFWKESELHIIHYQGIATVERNEENYQQIGNEYAAAESSQGRCCSFKGRIFKR</sequence>
<comment type="caution">
    <text evidence="1">The sequence shown here is derived from an EMBL/GenBank/DDBJ whole genome shotgun (WGS) entry which is preliminary data.</text>
</comment>
<proteinExistence type="predicted"/>
<evidence type="ECO:0000313" key="3">
    <source>
        <dbReference type="Proteomes" id="UP000054632"/>
    </source>
</evidence>
<evidence type="ECO:0000313" key="2">
    <source>
        <dbReference type="EMBL" id="KRZ45010.1"/>
    </source>
</evidence>
<protein>
    <submittedName>
        <fullName evidence="1">Uncharacterized protein</fullName>
    </submittedName>
</protein>
<dbReference type="Proteomes" id="UP000054632">
    <property type="component" value="Unassembled WGS sequence"/>
</dbReference>